<evidence type="ECO:0000313" key="6">
    <source>
        <dbReference type="EMBL" id="KAG4417321.1"/>
    </source>
</evidence>
<comment type="similarity">
    <text evidence="1">Belongs to the CAND family.</text>
</comment>
<keyword evidence="3" id="KW-0833">Ubl conjugation pathway</keyword>
<protein>
    <recommendedName>
        <fullName evidence="5">TATA-binding protein interacting (TIP20) domain-containing protein</fullName>
    </recommendedName>
</protein>
<evidence type="ECO:0000256" key="4">
    <source>
        <dbReference type="SAM" id="MobiDB-lite"/>
    </source>
</evidence>
<dbReference type="Gene3D" id="1.25.10.10">
    <property type="entry name" value="Leucine-rich Repeat Variant"/>
    <property type="match status" value="1"/>
</dbReference>
<sequence>MSAVQVNQNPTSQTVAQLLPKLHDADPDYRFMSLNDLCQVLTIAKPDFLHNDYNTAARAVDGILKTLDDQNGEVQNLAIKCLGPLVTKIPMSILPPLVEKLSLLNTENSVDNSIPAMALRTVVTTLPRPMSGVAPTKEVTESYQALSRVLIPRLLGRVVIKQTSKTNMKLPTAPAGMLDLESSKDIDPEAVDVLIEVVRCYGPMLQQAEVEALQALLVAILETERASSVVKKRTVVAVSILAIYLTDDGLSGFISQLIESLRNPHLTLVQRRLYITILGSMARSISSRFGPYLKTLAPFVLSALSQQELDDQKQNSAEDGEPDPETDDVREAALIALDGFLSSCGGEMRAYTEETISALLRFLKYDPNYNDDDDEEMGGTQPDEDDMDDFDDDDDFEAEAGFDDDDDDASWKVRRCAAKALYTLISTRGSGDLLDDGTLYSQVAPVLVQRFTEREENVRLEVISTLASLVRKTGEGILVSFAVDEGSDYVNHPPQGRKRRRESSTTNFDTKGLLSMSAGLISPTIEPVPASGPRADLARLSPVLIKTTTKLLKGNSIPTKQALINLLDDVVSVQNGGLSEYFGQIVEPLIDAVKTTSGSTSSSTMISSGGAASATANTLRVAALHLIGDIASTHSSSVLQPYLPKLIPGVVSAVNDKYYKISSEAIGTVEQLVKALTPPRSKLAHQKYQSDLQQLFKVIVSRVSANDADLEVRQRAIQALGILLARTASPEGSALLSASDRTIALDLLNERLKNETTRLAAVHAIDTVAALTTSKDQLQPKWIREVSLELSAQLRKANRSLRGASLAALKNLVVAPATRSALDAATIQGLVSALLPLLTTSDLHLLGPALLVLSALVADSPELVVTDQLNAGLCELLTAPLGGAVLEAVLTLVTNIGQKGAGQKLMAGLLQNVSINGDPAVVGKVIGTLLVYGGPSVGVNIDNFLQEVVNPESDDARRCLALAVLGEAGLRMGSKSPLQPSTFTGQFKTSSDKVPLAAAVALGRAGAGNTAVYLPEILAIMDKGGNAQYLLLHSIKEILQQASQNSLDISSYTKAIWGRLLKASQSEDNKAVGAECIGRVAIIDPKTYMPELKAYLANSSSAVRAMAIQAIRYTLAENDEIFDTVLHSVLIEMLTIMLRDTELENRRLALTTLNSAAHNKPDLIIPNLGLLIPLVMHESHINAALIREVNMGPFKHKIDDGLEVRKSAYETLYSLMETAFSRINIVDFYDRIIAGLQDEHDIRSLCNLMLTKLIVLDPDETARRLDAIATCYRQIISIKLKDNAVKQELEKQEEAVKSCLRVSLLLHASIPGASSVGGPQTGQHQIWHTYWEWIEKDYENSLKALRQEGKESSY</sequence>
<keyword evidence="2" id="KW-0677">Repeat</keyword>
<dbReference type="InterPro" id="IPR013932">
    <property type="entry name" value="TATA-bd_TIP120"/>
</dbReference>
<keyword evidence="7" id="KW-1185">Reference proteome</keyword>
<comment type="caution">
    <text evidence="6">The sequence shown here is derived from an EMBL/GenBank/DDBJ whole genome shotgun (WGS) entry which is preliminary data.</text>
</comment>
<dbReference type="SUPFAM" id="SSF48371">
    <property type="entry name" value="ARM repeat"/>
    <property type="match status" value="1"/>
</dbReference>
<evidence type="ECO:0000313" key="7">
    <source>
        <dbReference type="Proteomes" id="UP000664132"/>
    </source>
</evidence>
<dbReference type="OrthoDB" id="6260732at2759"/>
<organism evidence="6 7">
    <name type="scientific">Cadophora malorum</name>
    <dbReference type="NCBI Taxonomy" id="108018"/>
    <lineage>
        <taxon>Eukaryota</taxon>
        <taxon>Fungi</taxon>
        <taxon>Dikarya</taxon>
        <taxon>Ascomycota</taxon>
        <taxon>Pezizomycotina</taxon>
        <taxon>Leotiomycetes</taxon>
        <taxon>Helotiales</taxon>
        <taxon>Ploettnerulaceae</taxon>
        <taxon>Cadophora</taxon>
    </lineage>
</organism>
<feature type="region of interest" description="Disordered" evidence="4">
    <location>
        <begin position="369"/>
        <end position="404"/>
    </location>
</feature>
<dbReference type="InterPro" id="IPR039852">
    <property type="entry name" value="CAND1/CAND2"/>
</dbReference>
<dbReference type="Pfam" id="PF25782">
    <property type="entry name" value="TPR_CAND1"/>
    <property type="match status" value="1"/>
</dbReference>
<evidence type="ECO:0000259" key="5">
    <source>
        <dbReference type="Pfam" id="PF08623"/>
    </source>
</evidence>
<evidence type="ECO:0000256" key="1">
    <source>
        <dbReference type="ARBA" id="ARBA00007657"/>
    </source>
</evidence>
<dbReference type="InterPro" id="IPR011989">
    <property type="entry name" value="ARM-like"/>
</dbReference>
<dbReference type="Proteomes" id="UP000664132">
    <property type="component" value="Unassembled WGS sequence"/>
</dbReference>
<feature type="region of interest" description="Disordered" evidence="4">
    <location>
        <begin position="308"/>
        <end position="327"/>
    </location>
</feature>
<proteinExistence type="inferred from homology"/>
<dbReference type="EMBL" id="JAFJYH010000158">
    <property type="protein sequence ID" value="KAG4417321.1"/>
    <property type="molecule type" value="Genomic_DNA"/>
</dbReference>
<dbReference type="PANTHER" id="PTHR12696">
    <property type="entry name" value="TIP120"/>
    <property type="match status" value="1"/>
</dbReference>
<feature type="compositionally biased region" description="Acidic residues" evidence="4">
    <location>
        <begin position="318"/>
        <end position="327"/>
    </location>
</feature>
<reference evidence="6" key="1">
    <citation type="submission" date="2021-02" db="EMBL/GenBank/DDBJ databases">
        <title>Genome sequence Cadophora malorum strain M34.</title>
        <authorList>
            <person name="Stefanovic E."/>
            <person name="Vu D."/>
            <person name="Scully C."/>
            <person name="Dijksterhuis J."/>
            <person name="Roader J."/>
            <person name="Houbraken J."/>
        </authorList>
    </citation>
    <scope>NUCLEOTIDE SEQUENCE</scope>
    <source>
        <strain evidence="6">M34</strain>
    </source>
</reference>
<gene>
    <name evidence="6" type="ORF">IFR04_009536</name>
</gene>
<name>A0A8H7TED2_9HELO</name>
<evidence type="ECO:0000256" key="3">
    <source>
        <dbReference type="ARBA" id="ARBA00022786"/>
    </source>
</evidence>
<dbReference type="Pfam" id="PF08623">
    <property type="entry name" value="TIP120"/>
    <property type="match status" value="1"/>
</dbReference>
<accession>A0A8H7TED2</accession>
<evidence type="ECO:0000256" key="2">
    <source>
        <dbReference type="ARBA" id="ARBA00022737"/>
    </source>
</evidence>
<feature type="domain" description="TATA-binding protein interacting (TIP20)" evidence="5">
    <location>
        <begin position="1163"/>
        <end position="1334"/>
    </location>
</feature>
<dbReference type="GO" id="GO:0010265">
    <property type="term" value="P:SCF complex assembly"/>
    <property type="evidence" value="ECO:0007669"/>
    <property type="project" value="InterPro"/>
</dbReference>
<dbReference type="InterPro" id="IPR016024">
    <property type="entry name" value="ARM-type_fold"/>
</dbReference>